<keyword evidence="8" id="KW-0289">Folate biosynthesis</keyword>
<dbReference type="Proteomes" id="UP001560267">
    <property type="component" value="Unassembled WGS sequence"/>
</dbReference>
<evidence type="ECO:0000256" key="2">
    <source>
        <dbReference type="ARBA" id="ARBA00005051"/>
    </source>
</evidence>
<proteinExistence type="predicted"/>
<accession>A0ABV3Y3X6</accession>
<gene>
    <name evidence="10" type="primary">folK</name>
    <name evidence="10" type="ORF">AB6A68_07520</name>
</gene>
<dbReference type="NCBIfam" id="TIGR01498">
    <property type="entry name" value="folK"/>
    <property type="match status" value="1"/>
</dbReference>
<dbReference type="RefSeq" id="WP_369084491.1">
    <property type="nucleotide sequence ID" value="NZ_JBFSHR010000022.1"/>
</dbReference>
<dbReference type="SUPFAM" id="SSF55083">
    <property type="entry name" value="6-hydroxymethyl-7,8-dihydropterin pyrophosphokinase, HPPK"/>
    <property type="match status" value="1"/>
</dbReference>
<reference evidence="10 11" key="1">
    <citation type="submission" date="2024-07" db="EMBL/GenBank/DDBJ databases">
        <title>Draft Genome Sequence of Ferrimicrobium acidiphilum Strain YE2023, Isolated from a Pulp of Bioleach Reactor.</title>
        <authorList>
            <person name="Elkina Y.A."/>
            <person name="Bulaeva A.G."/>
            <person name="Beletsky A.V."/>
            <person name="Mardanov A.V."/>
        </authorList>
    </citation>
    <scope>NUCLEOTIDE SEQUENCE [LARGE SCALE GENOMIC DNA]</scope>
    <source>
        <strain evidence="10 11">YE2023</strain>
    </source>
</reference>
<dbReference type="Gene3D" id="3.30.70.560">
    <property type="entry name" value="7,8-Dihydro-6-hydroxymethylpterin-pyrophosphokinase HPPK"/>
    <property type="match status" value="1"/>
</dbReference>
<evidence type="ECO:0000256" key="4">
    <source>
        <dbReference type="ARBA" id="ARBA00022679"/>
    </source>
</evidence>
<comment type="pathway">
    <text evidence="2">Cofactor biosynthesis; tetrahydrofolate biosynthesis; 2-amino-4-hydroxy-6-hydroxymethyl-7,8-dihydropteridine diphosphate from 7,8-dihydroneopterin triphosphate: step 4/4.</text>
</comment>
<keyword evidence="7" id="KW-0067">ATP-binding</keyword>
<evidence type="ECO:0000256" key="8">
    <source>
        <dbReference type="ARBA" id="ARBA00022909"/>
    </source>
</evidence>
<dbReference type="InterPro" id="IPR035907">
    <property type="entry name" value="Hppk_sf"/>
</dbReference>
<evidence type="ECO:0000256" key="1">
    <source>
        <dbReference type="ARBA" id="ARBA00000198"/>
    </source>
</evidence>
<comment type="catalytic activity">
    <reaction evidence="1">
        <text>6-hydroxymethyl-7,8-dihydropterin + ATP = (7,8-dihydropterin-6-yl)methyl diphosphate + AMP + H(+)</text>
        <dbReference type="Rhea" id="RHEA:11412"/>
        <dbReference type="ChEBI" id="CHEBI:15378"/>
        <dbReference type="ChEBI" id="CHEBI:30616"/>
        <dbReference type="ChEBI" id="CHEBI:44841"/>
        <dbReference type="ChEBI" id="CHEBI:72950"/>
        <dbReference type="ChEBI" id="CHEBI:456215"/>
        <dbReference type="EC" id="2.7.6.3"/>
    </reaction>
</comment>
<dbReference type="EC" id="2.7.6.3" evidence="3"/>
<dbReference type="InterPro" id="IPR000550">
    <property type="entry name" value="Hppk"/>
</dbReference>
<organism evidence="10 11">
    <name type="scientific">Ferrimicrobium acidiphilum</name>
    <dbReference type="NCBI Taxonomy" id="121039"/>
    <lineage>
        <taxon>Bacteria</taxon>
        <taxon>Bacillati</taxon>
        <taxon>Actinomycetota</taxon>
        <taxon>Acidimicrobiia</taxon>
        <taxon>Acidimicrobiales</taxon>
        <taxon>Acidimicrobiaceae</taxon>
        <taxon>Ferrimicrobium</taxon>
    </lineage>
</organism>
<protein>
    <recommendedName>
        <fullName evidence="3">2-amino-4-hydroxy-6-hydroxymethyldihydropteridine diphosphokinase</fullName>
        <ecNumber evidence="3">2.7.6.3</ecNumber>
    </recommendedName>
</protein>
<keyword evidence="4 10" id="KW-0808">Transferase</keyword>
<dbReference type="PANTHER" id="PTHR43071:SF1">
    <property type="entry name" value="2-AMINO-4-HYDROXY-6-HYDROXYMETHYLDIHYDROPTERIDINE PYROPHOSPHOKINASE"/>
    <property type="match status" value="1"/>
</dbReference>
<evidence type="ECO:0000256" key="5">
    <source>
        <dbReference type="ARBA" id="ARBA00022741"/>
    </source>
</evidence>
<dbReference type="EMBL" id="JBFSHR010000022">
    <property type="protein sequence ID" value="MEX6429686.1"/>
    <property type="molecule type" value="Genomic_DNA"/>
</dbReference>
<dbReference type="GO" id="GO:0003848">
    <property type="term" value="F:2-amino-4-hydroxy-6-hydroxymethyldihydropteridine diphosphokinase activity"/>
    <property type="evidence" value="ECO:0007669"/>
    <property type="project" value="UniProtKB-EC"/>
</dbReference>
<dbReference type="Pfam" id="PF01288">
    <property type="entry name" value="HPPK"/>
    <property type="match status" value="1"/>
</dbReference>
<keyword evidence="6" id="KW-0418">Kinase</keyword>
<evidence type="ECO:0000256" key="6">
    <source>
        <dbReference type="ARBA" id="ARBA00022777"/>
    </source>
</evidence>
<keyword evidence="5" id="KW-0547">Nucleotide-binding</keyword>
<name>A0ABV3Y3X6_9ACTN</name>
<dbReference type="PROSITE" id="PS00794">
    <property type="entry name" value="HPPK"/>
    <property type="match status" value="1"/>
</dbReference>
<evidence type="ECO:0000259" key="9">
    <source>
        <dbReference type="PROSITE" id="PS00794"/>
    </source>
</evidence>
<sequence>MKVFLGLGANLNRPQHQMEGALVRLGAPRAVSSLYRTTPVGGPSGQPDYFNAAIALLWDRSPFALLRLIHDIEADFGRERSVRFGPRTLDIDILAISGLSIDSRELQVPHPRARERAFVLVPLADVDAKLAATFGYDGHCPAEVVKTAPFDASNGTWIADNGASTSTGAMGE</sequence>
<dbReference type="PANTHER" id="PTHR43071">
    <property type="entry name" value="2-AMINO-4-HYDROXY-6-HYDROXYMETHYLDIHYDROPTERIDINE PYROPHOSPHOKINASE"/>
    <property type="match status" value="1"/>
</dbReference>
<keyword evidence="11" id="KW-1185">Reference proteome</keyword>
<evidence type="ECO:0000313" key="10">
    <source>
        <dbReference type="EMBL" id="MEX6429686.1"/>
    </source>
</evidence>
<dbReference type="CDD" id="cd00483">
    <property type="entry name" value="HPPK"/>
    <property type="match status" value="1"/>
</dbReference>
<comment type="caution">
    <text evidence="10">The sequence shown here is derived from an EMBL/GenBank/DDBJ whole genome shotgun (WGS) entry which is preliminary data.</text>
</comment>
<evidence type="ECO:0000256" key="3">
    <source>
        <dbReference type="ARBA" id="ARBA00013253"/>
    </source>
</evidence>
<evidence type="ECO:0000313" key="11">
    <source>
        <dbReference type="Proteomes" id="UP001560267"/>
    </source>
</evidence>
<evidence type="ECO:0000256" key="7">
    <source>
        <dbReference type="ARBA" id="ARBA00022840"/>
    </source>
</evidence>
<feature type="domain" description="7,8-dihydro-6-hydroxymethylpterin-pyrophosphokinase" evidence="9">
    <location>
        <begin position="83"/>
        <end position="94"/>
    </location>
</feature>